<evidence type="ECO:0000313" key="2">
    <source>
        <dbReference type="EMBL" id="BBE11074.1"/>
    </source>
</evidence>
<sequence>MSQRERVNAPSGLQVKSELVMRQNHRACEKLFVEYAVQAAAVIDLAAFDE</sequence>
<dbReference type="AlphaFoldDB" id="A0A2Z6EZW7"/>
<accession>A0A2Z6EZW7</accession>
<organism evidence="2 3">
    <name type="scientific">Halorhodospira halochloris</name>
    <name type="common">Ectothiorhodospira halochloris</name>
    <dbReference type="NCBI Taxonomy" id="1052"/>
    <lineage>
        <taxon>Bacteria</taxon>
        <taxon>Pseudomonadati</taxon>
        <taxon>Pseudomonadota</taxon>
        <taxon>Gammaproteobacteria</taxon>
        <taxon>Chromatiales</taxon>
        <taxon>Ectothiorhodospiraceae</taxon>
        <taxon>Halorhodospira</taxon>
    </lineage>
</organism>
<dbReference type="RefSeq" id="WP_162549248.1">
    <property type="nucleotide sequence ID" value="NZ_AP017372.2"/>
</dbReference>
<dbReference type="KEGG" id="hhk:HH1059_14080"/>
<reference evidence="3" key="1">
    <citation type="submission" date="2016-02" db="EMBL/GenBank/DDBJ databases">
        <title>Halorhodospira halochloris DSM-1059 complete genome sequence.</title>
        <authorList>
            <person name="Tsukatani Y."/>
        </authorList>
    </citation>
    <scope>NUCLEOTIDE SEQUENCE [LARGE SCALE GENOMIC DNA]</scope>
    <source>
        <strain evidence="3">DSM-1059</strain>
    </source>
</reference>
<gene>
    <name evidence="1" type="ORF">HH1059_13750</name>
    <name evidence="2" type="ORF">HH1059_14080</name>
</gene>
<name>A0A2Z6EZW7_HALHR</name>
<reference evidence="2" key="2">
    <citation type="submission" date="2016-02" db="EMBL/GenBank/DDBJ databases">
        <title>Halorhodospira halochloris DSM-1059 complete genome, version 2.</title>
        <authorList>
            <person name="Tsukatani Y."/>
        </authorList>
    </citation>
    <scope>NUCLEOTIDE SEQUENCE</scope>
    <source>
        <strain evidence="2">DSM 1059</strain>
    </source>
</reference>
<protein>
    <submittedName>
        <fullName evidence="2">Uncharacterized protein</fullName>
    </submittedName>
</protein>
<dbReference type="EMBL" id="AP017372">
    <property type="protein sequence ID" value="BBE11060.1"/>
    <property type="molecule type" value="Genomic_DNA"/>
</dbReference>
<keyword evidence="3" id="KW-1185">Reference proteome</keyword>
<evidence type="ECO:0000313" key="1">
    <source>
        <dbReference type="EMBL" id="BBE11060.1"/>
    </source>
</evidence>
<proteinExistence type="predicted"/>
<dbReference type="EMBL" id="AP017372">
    <property type="protein sequence ID" value="BBE11074.1"/>
    <property type="molecule type" value="Genomic_DNA"/>
</dbReference>
<dbReference type="Proteomes" id="UP000218890">
    <property type="component" value="Chromosome"/>
</dbReference>
<dbReference type="KEGG" id="hhk:HH1059_13750"/>
<evidence type="ECO:0000313" key="3">
    <source>
        <dbReference type="Proteomes" id="UP000218890"/>
    </source>
</evidence>